<keyword evidence="3" id="KW-1185">Reference proteome</keyword>
<evidence type="ECO:0000313" key="3">
    <source>
        <dbReference type="Proteomes" id="UP001294570"/>
    </source>
</evidence>
<accession>A0ABU5GSC6</accession>
<name>A0ABU5GSC6_9GAMM</name>
<organism evidence="2 3">
    <name type="scientific">Denitrificimonas halotolerans</name>
    <dbReference type="NCBI Taxonomy" id="3098930"/>
    <lineage>
        <taxon>Bacteria</taxon>
        <taxon>Pseudomonadati</taxon>
        <taxon>Pseudomonadota</taxon>
        <taxon>Gammaproteobacteria</taxon>
        <taxon>Pseudomonadales</taxon>
        <taxon>Pseudomonadaceae</taxon>
        <taxon>Denitrificimonas</taxon>
    </lineage>
</organism>
<evidence type="ECO:0000313" key="2">
    <source>
        <dbReference type="EMBL" id="MDY7219507.1"/>
    </source>
</evidence>
<dbReference type="SUPFAM" id="SSF56672">
    <property type="entry name" value="DNA/RNA polymerases"/>
    <property type="match status" value="1"/>
</dbReference>
<dbReference type="PANTHER" id="PTHR34047">
    <property type="entry name" value="NUCLEAR INTRON MATURASE 1, MITOCHONDRIAL-RELATED"/>
    <property type="match status" value="1"/>
</dbReference>
<keyword evidence="2" id="KW-0548">Nucleotidyltransferase</keyword>
<protein>
    <submittedName>
        <fullName evidence="2">Reverse transcriptase domain-containing protein</fullName>
    </submittedName>
</protein>
<dbReference type="InterPro" id="IPR051083">
    <property type="entry name" value="GrpII_Intron_Splice-Mob/Def"/>
</dbReference>
<keyword evidence="2" id="KW-0695">RNA-directed DNA polymerase</keyword>
<dbReference type="Proteomes" id="UP001294570">
    <property type="component" value="Unassembled WGS sequence"/>
</dbReference>
<reference evidence="2 3" key="1">
    <citation type="submission" date="2023-12" db="EMBL/GenBank/DDBJ databases">
        <title>Denitrificimonas halotolerans sp. nov.,a novel species isolated from landfill leachate.</title>
        <authorList>
            <person name="Wang S."/>
        </authorList>
    </citation>
    <scope>NUCLEOTIDE SEQUENCE [LARGE SCALE GENOMIC DNA]</scope>
    <source>
        <strain evidence="2 3">JX-1</strain>
    </source>
</reference>
<dbReference type="GO" id="GO:0003964">
    <property type="term" value="F:RNA-directed DNA polymerase activity"/>
    <property type="evidence" value="ECO:0007669"/>
    <property type="project" value="UniProtKB-KW"/>
</dbReference>
<keyword evidence="2" id="KW-0808">Transferase</keyword>
<gene>
    <name evidence="2" type="ORF">TOI97_08005</name>
</gene>
<dbReference type="EMBL" id="JAXIVU010000009">
    <property type="protein sequence ID" value="MDY7219507.1"/>
    <property type="molecule type" value="Genomic_DNA"/>
</dbReference>
<proteinExistence type="inferred from homology"/>
<dbReference type="InterPro" id="IPR043502">
    <property type="entry name" value="DNA/RNA_pol_sf"/>
</dbReference>
<dbReference type="PANTHER" id="PTHR34047:SF10">
    <property type="entry name" value="GROUP II INTRON-ASSOCIATED OPEN READING FRAME"/>
    <property type="match status" value="1"/>
</dbReference>
<comment type="caution">
    <text evidence="2">The sequence shown here is derived from an EMBL/GenBank/DDBJ whole genome shotgun (WGS) entry which is preliminary data.</text>
</comment>
<comment type="similarity">
    <text evidence="1">Belongs to the bacterial reverse transcriptase family.</text>
</comment>
<evidence type="ECO:0000256" key="1">
    <source>
        <dbReference type="ARBA" id="ARBA00034120"/>
    </source>
</evidence>
<dbReference type="RefSeq" id="WP_321553597.1">
    <property type="nucleotide sequence ID" value="NZ_JAXIVU010000009.1"/>
</dbReference>
<sequence>MAVSGLSKVRGCRPIPLRRVWIPKSWSTEKRPLGIPTVLDRAMQALYLLALDPVVETTNDPKSYGFRTDRSTTDAMVELFHLLALKTGLQWVMEVVTGSI</sequence>